<evidence type="ECO:0000256" key="1">
    <source>
        <dbReference type="SAM" id="Phobius"/>
    </source>
</evidence>
<sequence>MTPGMNIRVYRPGPVHLGMRQQVSSRSDELLPRRLHRPVAIVVVLGFVAALGAGQLMQWRTGSALRVMEQQQSRRVELGEENIRLLASRAKLASRQYVEAVAAVRFDLHAPGKNQVHRVKM</sequence>
<keyword evidence="3" id="KW-1185">Reference proteome</keyword>
<dbReference type="AlphaFoldDB" id="A0A915UA78"/>
<dbReference type="EMBL" id="AP024233">
    <property type="protein sequence ID" value="BCO09696.1"/>
    <property type="molecule type" value="Genomic_DNA"/>
</dbReference>
<organism evidence="2 3">
    <name type="scientific">Desulfolithobacter dissulfuricans</name>
    <dbReference type="NCBI Taxonomy" id="2795293"/>
    <lineage>
        <taxon>Bacteria</taxon>
        <taxon>Pseudomonadati</taxon>
        <taxon>Thermodesulfobacteriota</taxon>
        <taxon>Desulfobulbia</taxon>
        <taxon>Desulfobulbales</taxon>
        <taxon>Desulfobulbaceae</taxon>
        <taxon>Desulfolithobacter</taxon>
    </lineage>
</organism>
<dbReference type="KEGG" id="ddu:GF1_20720"/>
<reference evidence="2" key="1">
    <citation type="submission" date="2020-12" db="EMBL/GenBank/DDBJ databases">
        <title>Desulfobium dissulfuricans gen. nov., sp. nov., a novel mesophilic, sulfate-reducing bacterium isolated from a deep-sea hydrothermal vent.</title>
        <authorList>
            <person name="Hashimoto Y."/>
            <person name="Tame A."/>
            <person name="Sawayama S."/>
            <person name="Miyazaki J."/>
            <person name="Takai K."/>
            <person name="Nakagawa S."/>
        </authorList>
    </citation>
    <scope>NUCLEOTIDE SEQUENCE</scope>
    <source>
        <strain evidence="2">GF1</strain>
    </source>
</reference>
<evidence type="ECO:0000313" key="2">
    <source>
        <dbReference type="EMBL" id="BCO09696.1"/>
    </source>
</evidence>
<keyword evidence="1" id="KW-0812">Transmembrane</keyword>
<accession>A0A915UA78</accession>
<protein>
    <submittedName>
        <fullName evidence="2">Uncharacterized protein</fullName>
    </submittedName>
</protein>
<evidence type="ECO:0000313" key="3">
    <source>
        <dbReference type="Proteomes" id="UP001063350"/>
    </source>
</evidence>
<feature type="transmembrane region" description="Helical" evidence="1">
    <location>
        <begin position="39"/>
        <end position="59"/>
    </location>
</feature>
<keyword evidence="1" id="KW-0472">Membrane</keyword>
<gene>
    <name evidence="2" type="ORF">GF1_20720</name>
</gene>
<name>A0A915UA78_9BACT</name>
<keyword evidence="1" id="KW-1133">Transmembrane helix</keyword>
<proteinExistence type="predicted"/>
<dbReference type="Proteomes" id="UP001063350">
    <property type="component" value="Chromosome"/>
</dbReference>